<evidence type="ECO:0000259" key="1">
    <source>
        <dbReference type="Pfam" id="PF24998"/>
    </source>
</evidence>
<evidence type="ECO:0000313" key="3">
    <source>
        <dbReference type="WBParaSite" id="PTRK_0000380000.1"/>
    </source>
</evidence>
<sequence length="296" mass="34519">MESPHNMSGGKLNSYIFGKNDMNDTKEYSTNIFDDTSYNVEMDLNKTVDASTDTIDNLKKTVEIYGIRYKESKNLNKKVTLPLWNQLLSNRKDVVTIGKINIKEHGRFLSHFGKTTISRRCCITESGHLLIYSTTQEDKGHLLDLKKMEKIVFEGYSTTTKHNRKLVSIKLKWSFGSVTLTLFEDEISEWKEPIFVIHESCDVYELTKKFHWTHRRKPIFNTTLNEEIDTYYNHSIMIGEHSDSIEYDENEYLKKLELVHPSRAQIDIHEGLEKLITNSSVISQDGSRYDTPRPRH</sequence>
<organism evidence="2 3">
    <name type="scientific">Parastrongyloides trichosuri</name>
    <name type="common">Possum-specific nematode worm</name>
    <dbReference type="NCBI Taxonomy" id="131310"/>
    <lineage>
        <taxon>Eukaryota</taxon>
        <taxon>Metazoa</taxon>
        <taxon>Ecdysozoa</taxon>
        <taxon>Nematoda</taxon>
        <taxon>Chromadorea</taxon>
        <taxon>Rhabditida</taxon>
        <taxon>Tylenchina</taxon>
        <taxon>Panagrolaimomorpha</taxon>
        <taxon>Strongyloidoidea</taxon>
        <taxon>Strongyloididae</taxon>
        <taxon>Parastrongyloides</taxon>
    </lineage>
</organism>
<accession>A0A0N4Z909</accession>
<dbReference type="AlphaFoldDB" id="A0A0N4Z909"/>
<dbReference type="InterPro" id="IPR056680">
    <property type="entry name" value="DUF7778"/>
</dbReference>
<reference evidence="3" key="1">
    <citation type="submission" date="2017-02" db="UniProtKB">
        <authorList>
            <consortium name="WormBaseParasite"/>
        </authorList>
    </citation>
    <scope>IDENTIFICATION</scope>
</reference>
<feature type="domain" description="DUF7778" evidence="1">
    <location>
        <begin position="77"/>
        <end position="198"/>
    </location>
</feature>
<dbReference type="PANTHER" id="PTHR36947">
    <property type="entry name" value="PROTEIN CBG04364"/>
    <property type="match status" value="1"/>
</dbReference>
<evidence type="ECO:0000313" key="2">
    <source>
        <dbReference type="Proteomes" id="UP000038045"/>
    </source>
</evidence>
<dbReference type="PANTHER" id="PTHR36947:SF6">
    <property type="entry name" value="TLDC DOMAIN-CONTAINING PROTEIN"/>
    <property type="match status" value="1"/>
</dbReference>
<dbReference type="WBParaSite" id="PTRK_0000380000.1">
    <property type="protein sequence ID" value="PTRK_0000380000.1"/>
    <property type="gene ID" value="PTRK_0000380000"/>
</dbReference>
<protein>
    <submittedName>
        <fullName evidence="3">PH domain-containing protein</fullName>
    </submittedName>
</protein>
<dbReference type="Proteomes" id="UP000038045">
    <property type="component" value="Unplaced"/>
</dbReference>
<name>A0A0N4Z909_PARTI</name>
<keyword evidence="2" id="KW-1185">Reference proteome</keyword>
<proteinExistence type="predicted"/>
<dbReference type="Pfam" id="PF24998">
    <property type="entry name" value="DUF7778"/>
    <property type="match status" value="1"/>
</dbReference>